<dbReference type="SUPFAM" id="SSF53756">
    <property type="entry name" value="UDP-Glycosyltransferase/glycogen phosphorylase"/>
    <property type="match status" value="1"/>
</dbReference>
<feature type="domain" description="Glycosyl transferase family 1" evidence="1">
    <location>
        <begin position="176"/>
        <end position="343"/>
    </location>
</feature>
<keyword evidence="3" id="KW-0808">Transferase</keyword>
<accession>A0ABQ1WCP6</accession>
<protein>
    <submittedName>
        <fullName evidence="3">Glycosyl transferase</fullName>
    </submittedName>
</protein>
<reference evidence="4" key="1">
    <citation type="journal article" date="2019" name="Int. J. Syst. Evol. Microbiol.">
        <title>The Global Catalogue of Microorganisms (GCM) 10K type strain sequencing project: providing services to taxonomists for standard genome sequencing and annotation.</title>
        <authorList>
            <consortium name="The Broad Institute Genomics Platform"/>
            <consortium name="The Broad Institute Genome Sequencing Center for Infectious Disease"/>
            <person name="Wu L."/>
            <person name="Ma J."/>
        </authorList>
    </citation>
    <scope>NUCLEOTIDE SEQUENCE [LARGE SCALE GENOMIC DNA]</scope>
    <source>
        <strain evidence="4">CGMCC 1.15422</strain>
    </source>
</reference>
<dbReference type="Pfam" id="PF00534">
    <property type="entry name" value="Glycos_transf_1"/>
    <property type="match status" value="1"/>
</dbReference>
<organism evidence="3 4">
    <name type="scientific">Christiangramia forsetii</name>
    <dbReference type="NCBI Taxonomy" id="411153"/>
    <lineage>
        <taxon>Bacteria</taxon>
        <taxon>Pseudomonadati</taxon>
        <taxon>Bacteroidota</taxon>
        <taxon>Flavobacteriia</taxon>
        <taxon>Flavobacteriales</taxon>
        <taxon>Flavobacteriaceae</taxon>
        <taxon>Christiangramia</taxon>
    </lineage>
</organism>
<sequence length="371" mass="42618">MTVLHISGARSWGGNEQQLMYLMDELPKYGVIQKLFCFQDTPIFKEAEKRSVEILSTSYCKPHTSEYRKFLISIINQYKIDLIHLHTSDSVTGYVLTDLLHALKTPTLFARKGIRRKTGFLSKLKYNYHNIDTILCISKYVEKHFRKILTEKNRQKLVTVYNGVKVSEKPLHGDFDIREKFNIAENIFLIGNIANHTNAKDLPILIEVLNEMVNRHGIKTIKLFQIGEHSGLTPELKKKIKEYDLESYIILTGFLSKASAYLPQFDVFLMTSEREGGPSSVVEAFYNKTPVVSTRVGVVDEVIEDGVNGFSTEVKNPSALAGKLMILRENPDLRRQFAEKSYQMFLKKFTAENLGKSTFRVYENMLLKNKK</sequence>
<keyword evidence="4" id="KW-1185">Reference proteome</keyword>
<dbReference type="RefSeq" id="WP_011710148.1">
    <property type="nucleotide sequence ID" value="NZ_BMIX01000001.1"/>
</dbReference>
<evidence type="ECO:0000313" key="3">
    <source>
        <dbReference type="EMBL" id="GGG25272.1"/>
    </source>
</evidence>
<dbReference type="PANTHER" id="PTHR12526">
    <property type="entry name" value="GLYCOSYLTRANSFERASE"/>
    <property type="match status" value="1"/>
</dbReference>
<dbReference type="PANTHER" id="PTHR12526:SF630">
    <property type="entry name" value="GLYCOSYLTRANSFERASE"/>
    <property type="match status" value="1"/>
</dbReference>
<evidence type="ECO:0000259" key="1">
    <source>
        <dbReference type="Pfam" id="PF00534"/>
    </source>
</evidence>
<gene>
    <name evidence="3" type="ORF">GCM10011532_05790</name>
</gene>
<evidence type="ECO:0000313" key="4">
    <source>
        <dbReference type="Proteomes" id="UP000605733"/>
    </source>
</evidence>
<dbReference type="Proteomes" id="UP000605733">
    <property type="component" value="Unassembled WGS sequence"/>
</dbReference>
<dbReference type="Gene3D" id="3.40.50.2000">
    <property type="entry name" value="Glycogen Phosphorylase B"/>
    <property type="match status" value="2"/>
</dbReference>
<evidence type="ECO:0000259" key="2">
    <source>
        <dbReference type="Pfam" id="PF13439"/>
    </source>
</evidence>
<dbReference type="InterPro" id="IPR028098">
    <property type="entry name" value="Glyco_trans_4-like_N"/>
</dbReference>
<name>A0ABQ1WCP6_9FLAO</name>
<proteinExistence type="predicted"/>
<dbReference type="InterPro" id="IPR001296">
    <property type="entry name" value="Glyco_trans_1"/>
</dbReference>
<dbReference type="EMBL" id="BMIX01000001">
    <property type="protein sequence ID" value="GGG25272.1"/>
    <property type="molecule type" value="Genomic_DNA"/>
</dbReference>
<dbReference type="GO" id="GO:0016740">
    <property type="term" value="F:transferase activity"/>
    <property type="evidence" value="ECO:0007669"/>
    <property type="project" value="UniProtKB-KW"/>
</dbReference>
<feature type="domain" description="Glycosyltransferase subfamily 4-like N-terminal" evidence="2">
    <location>
        <begin position="12"/>
        <end position="167"/>
    </location>
</feature>
<comment type="caution">
    <text evidence="3">The sequence shown here is derived from an EMBL/GenBank/DDBJ whole genome shotgun (WGS) entry which is preliminary data.</text>
</comment>
<dbReference type="Pfam" id="PF13439">
    <property type="entry name" value="Glyco_transf_4"/>
    <property type="match status" value="1"/>
</dbReference>
<dbReference type="CDD" id="cd03801">
    <property type="entry name" value="GT4_PimA-like"/>
    <property type="match status" value="1"/>
</dbReference>